<comment type="similarity">
    <text evidence="2">Belongs to the CorA metal ion transporter (MIT) (TC 1.A.35) family.</text>
</comment>
<dbReference type="CDD" id="cd12822">
    <property type="entry name" value="TmCorA-like"/>
    <property type="match status" value="1"/>
</dbReference>
<organism evidence="13 14">
    <name type="scientific">Tepidiforma thermophila (strain KCTC 52669 / CGMCC 1.13589 / G233)</name>
    <dbReference type="NCBI Taxonomy" id="2761530"/>
    <lineage>
        <taxon>Bacteria</taxon>
        <taxon>Bacillati</taxon>
        <taxon>Chloroflexota</taxon>
        <taxon>Tepidiformia</taxon>
        <taxon>Tepidiformales</taxon>
        <taxon>Tepidiformaceae</taxon>
        <taxon>Tepidiforma</taxon>
    </lineage>
</organism>
<dbReference type="Gene3D" id="3.30.460.20">
    <property type="entry name" value="CorA soluble domain-like"/>
    <property type="match status" value="1"/>
</dbReference>
<dbReference type="InterPro" id="IPR045863">
    <property type="entry name" value="CorA_TM1_TM2"/>
</dbReference>
<name>A0A2A9HDJ8_TEPT2</name>
<evidence type="ECO:0000313" key="13">
    <source>
        <dbReference type="EMBL" id="PFG73222.1"/>
    </source>
</evidence>
<dbReference type="AlphaFoldDB" id="A0A2A9HDJ8"/>
<evidence type="ECO:0000256" key="7">
    <source>
        <dbReference type="ARBA" id="ARBA00022989"/>
    </source>
</evidence>
<comment type="catalytic activity">
    <reaction evidence="10">
        <text>Mg(2+)(in) = Mg(2+)(out)</text>
        <dbReference type="Rhea" id="RHEA:29827"/>
        <dbReference type="ChEBI" id="CHEBI:18420"/>
    </reaction>
</comment>
<evidence type="ECO:0000256" key="8">
    <source>
        <dbReference type="ARBA" id="ARBA00023065"/>
    </source>
</evidence>
<evidence type="ECO:0000256" key="5">
    <source>
        <dbReference type="ARBA" id="ARBA00022692"/>
    </source>
</evidence>
<evidence type="ECO:0000256" key="3">
    <source>
        <dbReference type="ARBA" id="ARBA00022448"/>
    </source>
</evidence>
<dbReference type="PANTHER" id="PTHR46494">
    <property type="entry name" value="CORA FAMILY METAL ION TRANSPORTER (EUROFUNG)"/>
    <property type="match status" value="1"/>
</dbReference>
<comment type="function">
    <text evidence="11">Mediates influx of magnesium ions. Alternates between open and closed states. Activated by low cytoplasmic Mg(2+) levels. Inactive when cytoplasmic Mg(2+) levels are high.</text>
</comment>
<evidence type="ECO:0000256" key="9">
    <source>
        <dbReference type="ARBA" id="ARBA00023136"/>
    </source>
</evidence>
<keyword evidence="3" id="KW-0813">Transport</keyword>
<evidence type="ECO:0000256" key="4">
    <source>
        <dbReference type="ARBA" id="ARBA00022475"/>
    </source>
</evidence>
<dbReference type="GO" id="GO:0005886">
    <property type="term" value="C:plasma membrane"/>
    <property type="evidence" value="ECO:0007669"/>
    <property type="project" value="UniProtKB-SubCell"/>
</dbReference>
<feature type="transmembrane region" description="Helical" evidence="12">
    <location>
        <begin position="291"/>
        <end position="311"/>
    </location>
</feature>
<evidence type="ECO:0000256" key="12">
    <source>
        <dbReference type="SAM" id="Phobius"/>
    </source>
</evidence>
<keyword evidence="7 12" id="KW-1133">Transmembrane helix</keyword>
<protein>
    <submittedName>
        <fullName evidence="13">Magnesium transporter</fullName>
    </submittedName>
</protein>
<dbReference type="EMBL" id="PDJQ01000001">
    <property type="protein sequence ID" value="PFG73222.1"/>
    <property type="molecule type" value="Genomic_DNA"/>
</dbReference>
<dbReference type="InterPro" id="IPR002523">
    <property type="entry name" value="MgTranspt_CorA/ZnTranspt_ZntB"/>
</dbReference>
<dbReference type="GO" id="GO:0015087">
    <property type="term" value="F:cobalt ion transmembrane transporter activity"/>
    <property type="evidence" value="ECO:0007669"/>
    <property type="project" value="TreeGrafter"/>
</dbReference>
<sequence length="317" mass="35265">MPYDAHVRTWTCIDGSWRPGELDGGPRWYDLSGADRDDLLELASRYHLHPLAIEDCLSPYLHTPKIDDFGSYLFIVVLAMKPGTVEPILEELDIFLGPDFLITYRDDPATAPEVDGVVHALEQGLAVRPGTDGLFYEVLDRVVDSFLPRVSSMSEQLDALADLIIEGDRNGGLSQRVLEMRRTAGSIRRTMAPLLSVVLRFGRGEFALVQPSNVIYFRDIYDHLLRVDLALEELRDDAEVALNTYLSTLNNKMNEVMKVLAVVAALALPATVITGIFGTNFEEIPGLRSNYGFGAMLLAIAGIAASMALFFRRRGWF</sequence>
<accession>A0A2A9HDJ8</accession>
<dbReference type="InterPro" id="IPR045861">
    <property type="entry name" value="CorA_cytoplasmic_dom"/>
</dbReference>
<dbReference type="GO" id="GO:0000287">
    <property type="term" value="F:magnesium ion binding"/>
    <property type="evidence" value="ECO:0007669"/>
    <property type="project" value="TreeGrafter"/>
</dbReference>
<keyword evidence="8" id="KW-0406">Ion transport</keyword>
<evidence type="ECO:0000256" key="6">
    <source>
        <dbReference type="ARBA" id="ARBA00022842"/>
    </source>
</evidence>
<dbReference type="GO" id="GO:0015095">
    <property type="term" value="F:magnesium ion transmembrane transporter activity"/>
    <property type="evidence" value="ECO:0007669"/>
    <property type="project" value="TreeGrafter"/>
</dbReference>
<dbReference type="SUPFAM" id="SSF143865">
    <property type="entry name" value="CorA soluble domain-like"/>
    <property type="match status" value="1"/>
</dbReference>
<dbReference type="PANTHER" id="PTHR46494:SF1">
    <property type="entry name" value="CORA FAMILY METAL ION TRANSPORTER (EUROFUNG)"/>
    <property type="match status" value="1"/>
</dbReference>
<dbReference type="SUPFAM" id="SSF144083">
    <property type="entry name" value="Magnesium transport protein CorA, transmembrane region"/>
    <property type="match status" value="1"/>
</dbReference>
<dbReference type="GO" id="GO:0050897">
    <property type="term" value="F:cobalt ion binding"/>
    <property type="evidence" value="ECO:0007669"/>
    <property type="project" value="TreeGrafter"/>
</dbReference>
<evidence type="ECO:0000256" key="1">
    <source>
        <dbReference type="ARBA" id="ARBA00004651"/>
    </source>
</evidence>
<keyword evidence="14" id="KW-1185">Reference proteome</keyword>
<evidence type="ECO:0000256" key="10">
    <source>
        <dbReference type="ARBA" id="ARBA00034269"/>
    </source>
</evidence>
<evidence type="ECO:0000256" key="11">
    <source>
        <dbReference type="ARBA" id="ARBA00045497"/>
    </source>
</evidence>
<keyword evidence="6" id="KW-0460">Magnesium</keyword>
<dbReference type="Pfam" id="PF01544">
    <property type="entry name" value="CorA"/>
    <property type="match status" value="1"/>
</dbReference>
<feature type="transmembrane region" description="Helical" evidence="12">
    <location>
        <begin position="259"/>
        <end position="279"/>
    </location>
</feature>
<evidence type="ECO:0000256" key="2">
    <source>
        <dbReference type="ARBA" id="ARBA00009765"/>
    </source>
</evidence>
<dbReference type="FunFam" id="1.20.58.340:FF:000004">
    <property type="entry name" value="Magnesium transport protein CorA"/>
    <property type="match status" value="1"/>
</dbReference>
<proteinExistence type="inferred from homology"/>
<dbReference type="Gene3D" id="1.20.58.340">
    <property type="entry name" value="Magnesium transport protein CorA, transmembrane region"/>
    <property type="match status" value="2"/>
</dbReference>
<keyword evidence="4" id="KW-1003">Cell membrane</keyword>
<keyword evidence="5 12" id="KW-0812">Transmembrane</keyword>
<evidence type="ECO:0000313" key="14">
    <source>
        <dbReference type="Proteomes" id="UP000223071"/>
    </source>
</evidence>
<comment type="caution">
    <text evidence="13">The sequence shown here is derived from an EMBL/GenBank/DDBJ whole genome shotgun (WGS) entry which is preliminary data.</text>
</comment>
<comment type="subcellular location">
    <subcellularLocation>
        <location evidence="1">Cell membrane</location>
        <topology evidence="1">Multi-pass membrane protein</topology>
    </subcellularLocation>
</comment>
<dbReference type="Proteomes" id="UP000223071">
    <property type="component" value="Unassembled WGS sequence"/>
</dbReference>
<gene>
    <name evidence="13" type="ORF">A9A59_0417</name>
</gene>
<keyword evidence="9 12" id="KW-0472">Membrane</keyword>
<reference evidence="13 14" key="1">
    <citation type="submission" date="2017-09" db="EMBL/GenBank/DDBJ databases">
        <title>Sequencing the genomes of two abundant thermophiles in Great Basin hot springs: Thermocrinis jamiesonii and novel Chloroflexi Thermoflexus hugenholtzii.</title>
        <authorList>
            <person name="Hedlund B."/>
        </authorList>
    </citation>
    <scope>NUCLEOTIDE SEQUENCE [LARGE SCALE GENOMIC DNA]</scope>
    <source>
        <strain evidence="13 14">G233</strain>
    </source>
</reference>